<evidence type="ECO:0000313" key="4">
    <source>
        <dbReference type="Proteomes" id="UP000199656"/>
    </source>
</evidence>
<keyword evidence="2" id="KW-0812">Transmembrane</keyword>
<dbReference type="EMBL" id="FNRL01000001">
    <property type="protein sequence ID" value="SDZ91734.1"/>
    <property type="molecule type" value="Genomic_DNA"/>
</dbReference>
<keyword evidence="2" id="KW-1133">Transmembrane helix</keyword>
<evidence type="ECO:0008006" key="5">
    <source>
        <dbReference type="Google" id="ProtNLM"/>
    </source>
</evidence>
<name>A0A1H3WZ96_9BACT</name>
<keyword evidence="1" id="KW-0175">Coiled coil</keyword>
<dbReference type="OrthoDB" id="1120747at2"/>
<keyword evidence="4" id="KW-1185">Reference proteome</keyword>
<reference evidence="4" key="1">
    <citation type="submission" date="2016-10" db="EMBL/GenBank/DDBJ databases">
        <authorList>
            <person name="Varghese N."/>
            <person name="Submissions S."/>
        </authorList>
    </citation>
    <scope>NUCLEOTIDE SEQUENCE [LARGE SCALE GENOMIC DNA]</scope>
    <source>
        <strain evidence="4">DSM 23920</strain>
    </source>
</reference>
<evidence type="ECO:0000313" key="3">
    <source>
        <dbReference type="EMBL" id="SDZ91734.1"/>
    </source>
</evidence>
<protein>
    <recommendedName>
        <fullName evidence="5">Anti-sigma factor</fullName>
    </recommendedName>
</protein>
<evidence type="ECO:0000256" key="2">
    <source>
        <dbReference type="SAM" id="Phobius"/>
    </source>
</evidence>
<dbReference type="Proteomes" id="UP000199656">
    <property type="component" value="Unassembled WGS sequence"/>
</dbReference>
<dbReference type="RefSeq" id="WP_089757574.1">
    <property type="nucleotide sequence ID" value="NZ_BKAT01000015.1"/>
</dbReference>
<organism evidence="3 4">
    <name type="scientific">Chitinophaga terrae</name>
    <name type="common">ex Kim and Jung 2007</name>
    <dbReference type="NCBI Taxonomy" id="408074"/>
    <lineage>
        <taxon>Bacteria</taxon>
        <taxon>Pseudomonadati</taxon>
        <taxon>Bacteroidota</taxon>
        <taxon>Chitinophagia</taxon>
        <taxon>Chitinophagales</taxon>
        <taxon>Chitinophagaceae</taxon>
        <taxon>Chitinophaga</taxon>
    </lineage>
</organism>
<evidence type="ECO:0000256" key="1">
    <source>
        <dbReference type="SAM" id="Coils"/>
    </source>
</evidence>
<proteinExistence type="predicted"/>
<keyword evidence="2" id="KW-0472">Membrane</keyword>
<dbReference type="AlphaFoldDB" id="A0A1H3WZ96"/>
<dbReference type="STRING" id="408074.SAMN05660909_00133"/>
<feature type="transmembrane region" description="Helical" evidence="2">
    <location>
        <begin position="50"/>
        <end position="70"/>
    </location>
</feature>
<gene>
    <name evidence="3" type="ORF">SAMN05660909_00133</name>
</gene>
<feature type="coiled-coil region" evidence="1">
    <location>
        <begin position="120"/>
        <end position="171"/>
    </location>
</feature>
<accession>A0A1H3WZ96</accession>
<sequence length="186" mass="21548">MPEDLERFVQQHREEFEVPGPSPHLWDAIEKELGTQQGGAKIIPLVKRNWFRAAVIALLLINAGTMFFFISRNQQRKASLAVLAPDVAEAKTYYSSRINEKLKLINAYPLEELGLDSAARKELELRNETYKTLEKELKNNPGNERIKAALIRYYQLKLDLLDKILEELQEKKVTPEQTKKHYEAEI</sequence>